<dbReference type="PIRSF" id="PIRSF034303">
    <property type="entry name" value="DUF1694"/>
    <property type="match status" value="1"/>
</dbReference>
<dbReference type="Proteomes" id="UP000572212">
    <property type="component" value="Unassembled WGS sequence"/>
</dbReference>
<gene>
    <name evidence="1" type="ORF">GGQ92_001954</name>
</gene>
<dbReference type="Gene3D" id="3.30.1330.30">
    <property type="match status" value="1"/>
</dbReference>
<keyword evidence="2" id="KW-1185">Reference proteome</keyword>
<reference evidence="1 2" key="1">
    <citation type="submission" date="2020-08" db="EMBL/GenBank/DDBJ databases">
        <title>Genomic Encyclopedia of Type Strains, Phase IV (KMG-IV): sequencing the most valuable type-strain genomes for metagenomic binning, comparative biology and taxonomic classification.</title>
        <authorList>
            <person name="Goeker M."/>
        </authorList>
    </citation>
    <scope>NUCLEOTIDE SEQUENCE [LARGE SCALE GENOMIC DNA]</scope>
    <source>
        <strain evidence="1 2">DSM 11805</strain>
    </source>
</reference>
<proteinExistence type="predicted"/>
<protein>
    <submittedName>
        <fullName evidence="1">Uncharacterized protein YueI</fullName>
    </submittedName>
</protein>
<dbReference type="InterPro" id="IPR029064">
    <property type="entry name" value="Ribosomal_eL30-like_sf"/>
</dbReference>
<dbReference type="RefSeq" id="WP_184247830.1">
    <property type="nucleotide sequence ID" value="NZ_BAAACU010000064.1"/>
</dbReference>
<dbReference type="AlphaFoldDB" id="A0A841RQG8"/>
<dbReference type="InterPro" id="IPR012543">
    <property type="entry name" value="DUF1694"/>
</dbReference>
<dbReference type="SUPFAM" id="SSF160515">
    <property type="entry name" value="YueI-like"/>
    <property type="match status" value="1"/>
</dbReference>
<accession>A0A841RQG8</accession>
<name>A0A841RQG8_9BACI</name>
<organism evidence="1 2">
    <name type="scientific">Gracilibacillus halotolerans</name>
    <dbReference type="NCBI Taxonomy" id="74386"/>
    <lineage>
        <taxon>Bacteria</taxon>
        <taxon>Bacillati</taxon>
        <taxon>Bacillota</taxon>
        <taxon>Bacilli</taxon>
        <taxon>Bacillales</taxon>
        <taxon>Bacillaceae</taxon>
        <taxon>Gracilibacillus</taxon>
    </lineage>
</organism>
<comment type="caution">
    <text evidence="1">The sequence shown here is derived from an EMBL/GenBank/DDBJ whole genome shotgun (WGS) entry which is preliminary data.</text>
</comment>
<evidence type="ECO:0000313" key="2">
    <source>
        <dbReference type="Proteomes" id="UP000572212"/>
    </source>
</evidence>
<dbReference type="Pfam" id="PF07997">
    <property type="entry name" value="DUF1694"/>
    <property type="match status" value="1"/>
</dbReference>
<dbReference type="EMBL" id="JACHON010000008">
    <property type="protein sequence ID" value="MBB6513164.1"/>
    <property type="molecule type" value="Genomic_DNA"/>
</dbReference>
<evidence type="ECO:0000313" key="1">
    <source>
        <dbReference type="EMBL" id="MBB6513164.1"/>
    </source>
</evidence>
<sequence length="147" mass="17325">MSGKKLDDYITEGIYGPKEIKQDEKRKYLGTYRERVLLAIYKSEVHQKKGISEIKALKNKYPDAVMLLNDRMNINTLKPYRQLATDSNFTYRYIRNETVDSEYGVIIALDHAIEIENIHLPEENIPNKNSVKEKQPWWKRLFSSSNE</sequence>